<dbReference type="Proteomes" id="UP001596410">
    <property type="component" value="Unassembled WGS sequence"/>
</dbReference>
<proteinExistence type="predicted"/>
<dbReference type="Gene3D" id="2.60.300.12">
    <property type="entry name" value="HesB-like domain"/>
    <property type="match status" value="1"/>
</dbReference>
<feature type="domain" description="Core" evidence="1">
    <location>
        <begin position="1"/>
        <end position="100"/>
    </location>
</feature>
<dbReference type="RefSeq" id="WP_204706559.1">
    <property type="nucleotide sequence ID" value="NZ_JBHSZV010000004.1"/>
</dbReference>
<dbReference type="SUPFAM" id="SSF89360">
    <property type="entry name" value="HesB-like domain"/>
    <property type="match status" value="1"/>
</dbReference>
<evidence type="ECO:0000313" key="2">
    <source>
        <dbReference type="EMBL" id="MFC7060531.1"/>
    </source>
</evidence>
<accession>A0ABW2EG88</accession>
<protein>
    <submittedName>
        <fullName evidence="2">Iron-sulfur cluster biosynthesis family protein</fullName>
    </submittedName>
</protein>
<evidence type="ECO:0000313" key="3">
    <source>
        <dbReference type="Proteomes" id="UP001596410"/>
    </source>
</evidence>
<dbReference type="InterPro" id="IPR000361">
    <property type="entry name" value="ATAP_core_dom"/>
</dbReference>
<keyword evidence="3" id="KW-1185">Reference proteome</keyword>
<dbReference type="Pfam" id="PF01521">
    <property type="entry name" value="Fe-S_biosyn"/>
    <property type="match status" value="1"/>
</dbReference>
<sequence>MNLTITAVAHEQLQQLQANNYQALRLFYDTEDMGCGVNGLPTIRLTNLIYKDTDREVENEEYHVIIDHQQATFFKKEMKLDFIKGTFRLSSPEGILNPVIPTVSVKKEVLL</sequence>
<name>A0ABW2EG88_9BACI</name>
<dbReference type="EMBL" id="JBHSZV010000004">
    <property type="protein sequence ID" value="MFC7060531.1"/>
    <property type="molecule type" value="Genomic_DNA"/>
</dbReference>
<reference evidence="3" key="1">
    <citation type="journal article" date="2019" name="Int. J. Syst. Evol. Microbiol.">
        <title>The Global Catalogue of Microorganisms (GCM) 10K type strain sequencing project: providing services to taxonomists for standard genome sequencing and annotation.</title>
        <authorList>
            <consortium name="The Broad Institute Genomics Platform"/>
            <consortium name="The Broad Institute Genome Sequencing Center for Infectious Disease"/>
            <person name="Wu L."/>
            <person name="Ma J."/>
        </authorList>
    </citation>
    <scope>NUCLEOTIDE SEQUENCE [LARGE SCALE GENOMIC DNA]</scope>
    <source>
        <strain evidence="3">CGMCC 4.1621</strain>
    </source>
</reference>
<evidence type="ECO:0000259" key="1">
    <source>
        <dbReference type="Pfam" id="PF01521"/>
    </source>
</evidence>
<comment type="caution">
    <text evidence="2">The sequence shown here is derived from an EMBL/GenBank/DDBJ whole genome shotgun (WGS) entry which is preliminary data.</text>
</comment>
<organism evidence="2 3">
    <name type="scientific">Halobacillus seohaensis</name>
    <dbReference type="NCBI Taxonomy" id="447421"/>
    <lineage>
        <taxon>Bacteria</taxon>
        <taxon>Bacillati</taxon>
        <taxon>Bacillota</taxon>
        <taxon>Bacilli</taxon>
        <taxon>Bacillales</taxon>
        <taxon>Bacillaceae</taxon>
        <taxon>Halobacillus</taxon>
    </lineage>
</organism>
<gene>
    <name evidence="2" type="ORF">ACFQIC_01420</name>
</gene>
<dbReference type="InterPro" id="IPR035903">
    <property type="entry name" value="HesB-like_dom_sf"/>
</dbReference>